<dbReference type="GO" id="GO:0008654">
    <property type="term" value="P:phospholipid biosynthetic process"/>
    <property type="evidence" value="ECO:0007669"/>
    <property type="project" value="UniProtKB-KW"/>
</dbReference>
<keyword evidence="8 20" id="KW-0418">Kinase</keyword>
<keyword evidence="9 17" id="KW-0067">ATP-binding</keyword>
<evidence type="ECO:0000256" key="12">
    <source>
        <dbReference type="ARBA" id="ARBA00023136"/>
    </source>
</evidence>
<keyword evidence="6 19" id="KW-0812">Transmembrane</keyword>
<keyword evidence="10 19" id="KW-1133">Transmembrane helix</keyword>
<accession>A0A511UWV0</accession>
<dbReference type="EMBL" id="BJXW01000012">
    <property type="protein sequence ID" value="GEN31069.1"/>
    <property type="molecule type" value="Genomic_DNA"/>
</dbReference>
<name>A0A511UWV0_9BACI</name>
<evidence type="ECO:0000256" key="1">
    <source>
        <dbReference type="ARBA" id="ARBA00004651"/>
    </source>
</evidence>
<keyword evidence="7 17" id="KW-0547">Nucleotide-binding</keyword>
<keyword evidence="13" id="KW-0594">Phospholipid biosynthesis</keyword>
<keyword evidence="18" id="KW-0479">Metal-binding</keyword>
<comment type="caution">
    <text evidence="20">The sequence shown here is derived from an EMBL/GenBank/DDBJ whole genome shotgun (WGS) entry which is preliminary data.</text>
</comment>
<evidence type="ECO:0000256" key="2">
    <source>
        <dbReference type="ARBA" id="ARBA00005967"/>
    </source>
</evidence>
<feature type="binding site" evidence="17">
    <location>
        <begin position="90"/>
        <end position="91"/>
    </location>
    <ligand>
        <name>ATP</name>
        <dbReference type="ChEBI" id="CHEBI:30616"/>
    </ligand>
</feature>
<dbReference type="Proteomes" id="UP000321491">
    <property type="component" value="Unassembled WGS sequence"/>
</dbReference>
<evidence type="ECO:0000256" key="5">
    <source>
        <dbReference type="ARBA" id="ARBA00022679"/>
    </source>
</evidence>
<evidence type="ECO:0000256" key="18">
    <source>
        <dbReference type="PIRSR" id="PIRSR600829-4"/>
    </source>
</evidence>
<feature type="binding site" evidence="17">
    <location>
        <position position="24"/>
    </location>
    <ligand>
        <name>ATP</name>
        <dbReference type="ChEBI" id="CHEBI:30616"/>
    </ligand>
</feature>
<feature type="binding site" evidence="18">
    <location>
        <position position="72"/>
    </location>
    <ligand>
        <name>a divalent metal cation</name>
        <dbReference type="ChEBI" id="CHEBI:60240"/>
    </ligand>
</feature>
<proteinExistence type="inferred from homology"/>
<keyword evidence="4" id="KW-0444">Lipid biosynthesis</keyword>
<dbReference type="PANTHER" id="PTHR34299:SF1">
    <property type="entry name" value="DIACYLGLYCEROL KINASE"/>
    <property type="match status" value="1"/>
</dbReference>
<evidence type="ECO:0000256" key="3">
    <source>
        <dbReference type="ARBA" id="ARBA00022475"/>
    </source>
</evidence>
<dbReference type="GO" id="GO:0005886">
    <property type="term" value="C:plasma membrane"/>
    <property type="evidence" value="ECO:0007669"/>
    <property type="project" value="UniProtKB-SubCell"/>
</dbReference>
<dbReference type="RefSeq" id="WP_146936928.1">
    <property type="nucleotide sequence ID" value="NZ_BJXW01000012.1"/>
</dbReference>
<dbReference type="InterPro" id="IPR033717">
    <property type="entry name" value="UDPK"/>
</dbReference>
<dbReference type="InterPro" id="IPR036945">
    <property type="entry name" value="DAGK_sf"/>
</dbReference>
<evidence type="ECO:0000256" key="16">
    <source>
        <dbReference type="PIRSR" id="PIRSR600829-2"/>
    </source>
</evidence>
<dbReference type="GO" id="GO:0005524">
    <property type="term" value="F:ATP binding"/>
    <property type="evidence" value="ECO:0007669"/>
    <property type="project" value="UniProtKB-KW"/>
</dbReference>
<feature type="transmembrane region" description="Helical" evidence="19">
    <location>
        <begin position="51"/>
        <end position="71"/>
    </location>
</feature>
<dbReference type="GO" id="GO:0046872">
    <property type="term" value="F:metal ion binding"/>
    <property type="evidence" value="ECO:0007669"/>
    <property type="project" value="UniProtKB-KW"/>
</dbReference>
<comment type="cofactor">
    <cofactor evidence="18">
        <name>Mg(2+)</name>
        <dbReference type="ChEBI" id="CHEBI:18420"/>
    </cofactor>
    <text evidence="18">Mn(2+), Zn(2+), Cd(2+) and Co(2+) support activity to lesser extents.</text>
</comment>
<dbReference type="AlphaFoldDB" id="A0A511UWV0"/>
<feature type="binding site" evidence="17">
    <location>
        <position position="72"/>
    </location>
    <ligand>
        <name>ATP</name>
        <dbReference type="ChEBI" id="CHEBI:30616"/>
    </ligand>
</feature>
<feature type="transmembrane region" description="Helical" evidence="19">
    <location>
        <begin position="92"/>
        <end position="116"/>
    </location>
</feature>
<dbReference type="CDD" id="cd14265">
    <property type="entry name" value="UDPK_IM_like"/>
    <property type="match status" value="1"/>
</dbReference>
<keyword evidence="14" id="KW-1208">Phospholipid metabolism</keyword>
<dbReference type="OrthoDB" id="9789934at2"/>
<evidence type="ECO:0000313" key="20">
    <source>
        <dbReference type="EMBL" id="GEN31069.1"/>
    </source>
</evidence>
<feature type="binding site" evidence="17">
    <location>
        <position position="12"/>
    </location>
    <ligand>
        <name>ATP</name>
        <dbReference type="ChEBI" id="CHEBI:30616"/>
    </ligand>
</feature>
<keyword evidence="5" id="KW-0808">Transferase</keyword>
<organism evidence="20 21">
    <name type="scientific">Cerasibacillus quisquiliarum</name>
    <dbReference type="NCBI Taxonomy" id="227865"/>
    <lineage>
        <taxon>Bacteria</taxon>
        <taxon>Bacillati</taxon>
        <taxon>Bacillota</taxon>
        <taxon>Bacilli</taxon>
        <taxon>Bacillales</taxon>
        <taxon>Bacillaceae</taxon>
        <taxon>Cerasibacillus</taxon>
    </lineage>
</organism>
<evidence type="ECO:0000256" key="8">
    <source>
        <dbReference type="ARBA" id="ARBA00022777"/>
    </source>
</evidence>
<comment type="similarity">
    <text evidence="2">Belongs to the bacterial diacylglycerol kinase family.</text>
</comment>
<evidence type="ECO:0000256" key="10">
    <source>
        <dbReference type="ARBA" id="ARBA00022989"/>
    </source>
</evidence>
<sequence>MKGKKPSIGFKYAWSGIYFVIKEERNFRIHLFITSLVVFTGIMLKVSRFEWLALLLVIGLVLVAETVNSAIERLIDYVKPDIHPMAKKIKDLAAGAVLIAAIISVFVGLIVFIPYVCELWQ</sequence>
<evidence type="ECO:0000256" key="19">
    <source>
        <dbReference type="SAM" id="Phobius"/>
    </source>
</evidence>
<dbReference type="Pfam" id="PF01219">
    <property type="entry name" value="DAGK_prokar"/>
    <property type="match status" value="1"/>
</dbReference>
<feature type="transmembrane region" description="Helical" evidence="19">
    <location>
        <begin position="27"/>
        <end position="45"/>
    </location>
</feature>
<evidence type="ECO:0000256" key="17">
    <source>
        <dbReference type="PIRSR" id="PIRSR600829-3"/>
    </source>
</evidence>
<keyword evidence="18" id="KW-0460">Magnesium</keyword>
<feature type="binding site" evidence="16">
    <location>
        <position position="65"/>
    </location>
    <ligand>
        <name>substrate</name>
    </ligand>
</feature>
<evidence type="ECO:0000256" key="9">
    <source>
        <dbReference type="ARBA" id="ARBA00022840"/>
    </source>
</evidence>
<keyword evidence="12 19" id="KW-0472">Membrane</keyword>
<reference evidence="20 21" key="1">
    <citation type="submission" date="2019-07" db="EMBL/GenBank/DDBJ databases">
        <title>Whole genome shotgun sequence of Cerasibacillus quisquiliarum NBRC 102429.</title>
        <authorList>
            <person name="Hosoyama A."/>
            <person name="Uohara A."/>
            <person name="Ohji S."/>
            <person name="Ichikawa N."/>
        </authorList>
    </citation>
    <scope>NUCLEOTIDE SEQUENCE [LARGE SCALE GENOMIC DNA]</scope>
    <source>
        <strain evidence="20 21">NBRC 102429</strain>
    </source>
</reference>
<feature type="binding site" evidence="18">
    <location>
        <position position="24"/>
    </location>
    <ligand>
        <name>a divalent metal cation</name>
        <dbReference type="ChEBI" id="CHEBI:60240"/>
    </ligand>
</feature>
<evidence type="ECO:0000256" key="4">
    <source>
        <dbReference type="ARBA" id="ARBA00022516"/>
    </source>
</evidence>
<keyword evidence="3" id="KW-1003">Cell membrane</keyword>
<feature type="active site" description="Proton acceptor" evidence="15">
    <location>
        <position position="65"/>
    </location>
</feature>
<comment type="subcellular location">
    <subcellularLocation>
        <location evidence="1">Cell membrane</location>
        <topology evidence="1">Multi-pass membrane protein</topology>
    </subcellularLocation>
</comment>
<evidence type="ECO:0000256" key="7">
    <source>
        <dbReference type="ARBA" id="ARBA00022741"/>
    </source>
</evidence>
<protein>
    <submittedName>
        <fullName evidence="20">Diacylglycerol kinase</fullName>
    </submittedName>
</protein>
<dbReference type="Gene3D" id="1.10.287.3610">
    <property type="match status" value="1"/>
</dbReference>
<gene>
    <name evidence="20" type="primary">dgkA</name>
    <name evidence="20" type="ORF">CQU01_13070</name>
</gene>
<keyword evidence="21" id="KW-1185">Reference proteome</keyword>
<evidence type="ECO:0000313" key="21">
    <source>
        <dbReference type="Proteomes" id="UP000321491"/>
    </source>
</evidence>
<dbReference type="GO" id="GO:0016301">
    <property type="term" value="F:kinase activity"/>
    <property type="evidence" value="ECO:0007669"/>
    <property type="project" value="UniProtKB-KW"/>
</dbReference>
<evidence type="ECO:0000256" key="15">
    <source>
        <dbReference type="PIRSR" id="PIRSR600829-1"/>
    </source>
</evidence>
<keyword evidence="11" id="KW-0443">Lipid metabolism</keyword>
<evidence type="ECO:0000256" key="11">
    <source>
        <dbReference type="ARBA" id="ARBA00023098"/>
    </source>
</evidence>
<dbReference type="InterPro" id="IPR000829">
    <property type="entry name" value="DAGK"/>
</dbReference>
<evidence type="ECO:0000256" key="13">
    <source>
        <dbReference type="ARBA" id="ARBA00023209"/>
    </source>
</evidence>
<evidence type="ECO:0000256" key="6">
    <source>
        <dbReference type="ARBA" id="ARBA00022692"/>
    </source>
</evidence>
<dbReference type="PANTHER" id="PTHR34299">
    <property type="entry name" value="DIACYLGLYCEROL KINASE"/>
    <property type="match status" value="1"/>
</dbReference>
<evidence type="ECO:0000256" key="14">
    <source>
        <dbReference type="ARBA" id="ARBA00023264"/>
    </source>
</evidence>